<dbReference type="EMBL" id="NSKC01000002">
    <property type="protein sequence ID" value="PAU84602.1"/>
    <property type="molecule type" value="Genomic_DNA"/>
</dbReference>
<organism evidence="2 3">
    <name type="scientific">Halorubrum salipaludis</name>
    <dbReference type="NCBI Taxonomy" id="2032630"/>
    <lineage>
        <taxon>Archaea</taxon>
        <taxon>Methanobacteriati</taxon>
        <taxon>Methanobacteriota</taxon>
        <taxon>Stenosarchaea group</taxon>
        <taxon>Halobacteria</taxon>
        <taxon>Halobacteriales</taxon>
        <taxon>Haloferacaceae</taxon>
        <taxon>Halorubrum</taxon>
    </lineage>
</organism>
<dbReference type="InterPro" id="IPR055533">
    <property type="entry name" value="DUF7109"/>
</dbReference>
<accession>A0A2A2FIX8</accession>
<protein>
    <submittedName>
        <fullName evidence="2">Uncharacterized protein</fullName>
    </submittedName>
</protein>
<feature type="compositionally biased region" description="Acidic residues" evidence="1">
    <location>
        <begin position="96"/>
        <end position="122"/>
    </location>
</feature>
<dbReference type="OrthoDB" id="214610at2157"/>
<gene>
    <name evidence="2" type="ORF">CK500_03560</name>
</gene>
<name>A0A2A2FIX8_9EURY</name>
<feature type="region of interest" description="Disordered" evidence="1">
    <location>
        <begin position="78"/>
        <end position="123"/>
    </location>
</feature>
<dbReference type="Pfam" id="PF23421">
    <property type="entry name" value="DUF7109"/>
    <property type="match status" value="1"/>
</dbReference>
<evidence type="ECO:0000313" key="3">
    <source>
        <dbReference type="Proteomes" id="UP000218083"/>
    </source>
</evidence>
<sequence length="214" mass="21835">MGDADGPSRSDGGAPSVAARDDLAGVVDLFEWLTRAELSEALSELAFKQRAEVDDEAIAAAIDVAVAEYALVPAPPAALSEAGAGNTLEGVTDPATSDDGDGSDDGGDSEGGDDSVGGDEPDAVALAVGPAAFPSLPADAEDLPHILDVPERDVDREALSEAVLERLSRDAVAAIESGDAERLEVLADVTYDIEAWAPVDAGDIRERIVAELDG</sequence>
<dbReference type="AlphaFoldDB" id="A0A2A2FIX8"/>
<proteinExistence type="predicted"/>
<evidence type="ECO:0000256" key="1">
    <source>
        <dbReference type="SAM" id="MobiDB-lite"/>
    </source>
</evidence>
<dbReference type="RefSeq" id="WP_095635876.1">
    <property type="nucleotide sequence ID" value="NZ_NSKC01000002.1"/>
</dbReference>
<reference evidence="2 3" key="1">
    <citation type="submission" date="2017-08" db="EMBL/GenBank/DDBJ databases">
        <title>The strain WRN001 was isolated from Binhai saline alkaline soil, Tianjin, China.</title>
        <authorList>
            <person name="Liu D."/>
            <person name="Zhang G."/>
        </authorList>
    </citation>
    <scope>NUCLEOTIDE SEQUENCE [LARGE SCALE GENOMIC DNA]</scope>
    <source>
        <strain evidence="2 3">WN019</strain>
    </source>
</reference>
<comment type="caution">
    <text evidence="2">The sequence shown here is derived from an EMBL/GenBank/DDBJ whole genome shotgun (WGS) entry which is preliminary data.</text>
</comment>
<dbReference type="Proteomes" id="UP000218083">
    <property type="component" value="Unassembled WGS sequence"/>
</dbReference>
<keyword evidence="3" id="KW-1185">Reference proteome</keyword>
<evidence type="ECO:0000313" key="2">
    <source>
        <dbReference type="EMBL" id="PAU84602.1"/>
    </source>
</evidence>
<feature type="region of interest" description="Disordered" evidence="1">
    <location>
        <begin position="1"/>
        <end position="20"/>
    </location>
</feature>